<dbReference type="GO" id="GO:0005886">
    <property type="term" value="C:plasma membrane"/>
    <property type="evidence" value="ECO:0007669"/>
    <property type="project" value="UniProtKB-SubCell"/>
</dbReference>
<feature type="transmembrane region" description="Helical" evidence="5">
    <location>
        <begin position="171"/>
        <end position="190"/>
    </location>
</feature>
<comment type="caution">
    <text evidence="7">The sequence shown here is derived from an EMBL/GenBank/DDBJ whole genome shotgun (WGS) entry which is preliminary data.</text>
</comment>
<dbReference type="AlphaFoldDB" id="A0A943YXI9"/>
<comment type="subcellular location">
    <subcellularLocation>
        <location evidence="1">Cell membrane</location>
        <topology evidence="1">Multi-pass membrane protein</topology>
    </subcellularLocation>
</comment>
<feature type="transmembrane region" description="Helical" evidence="5">
    <location>
        <begin position="288"/>
        <end position="305"/>
    </location>
</feature>
<dbReference type="Gene3D" id="1.20.1250.20">
    <property type="entry name" value="MFS general substrate transporter like domains"/>
    <property type="match status" value="2"/>
</dbReference>
<dbReference type="Proteomes" id="UP000727506">
    <property type="component" value="Unassembled WGS sequence"/>
</dbReference>
<evidence type="ECO:0000256" key="3">
    <source>
        <dbReference type="ARBA" id="ARBA00022989"/>
    </source>
</evidence>
<dbReference type="Pfam" id="PF07690">
    <property type="entry name" value="MFS_1"/>
    <property type="match status" value="1"/>
</dbReference>
<keyword evidence="2 5" id="KW-0812">Transmembrane</keyword>
<dbReference type="PANTHER" id="PTHR23542">
    <property type="match status" value="1"/>
</dbReference>
<evidence type="ECO:0000256" key="2">
    <source>
        <dbReference type="ARBA" id="ARBA00022692"/>
    </source>
</evidence>
<feature type="transmembrane region" description="Helical" evidence="5">
    <location>
        <begin position="253"/>
        <end position="276"/>
    </location>
</feature>
<reference evidence="7" key="1">
    <citation type="submission" date="2021-02" db="EMBL/GenBank/DDBJ databases">
        <title>Infant gut strain persistence is associated with maternal origin, phylogeny, and functional potential including surface adhesion and iron acquisition.</title>
        <authorList>
            <person name="Lou Y.C."/>
        </authorList>
    </citation>
    <scope>NUCLEOTIDE SEQUENCE</scope>
    <source>
        <strain evidence="7">L2_039_000G1_dasL2_039_000G1_concoct_11</strain>
    </source>
</reference>
<dbReference type="PANTHER" id="PTHR23542:SF1">
    <property type="entry name" value="MAJOR FACILITATOR SUPERFAMILY (MFS) PROFILE DOMAIN-CONTAINING PROTEIN"/>
    <property type="match status" value="1"/>
</dbReference>
<dbReference type="InterPro" id="IPR011701">
    <property type="entry name" value="MFS"/>
</dbReference>
<accession>A0A943YXI9</accession>
<evidence type="ECO:0000256" key="1">
    <source>
        <dbReference type="ARBA" id="ARBA00004651"/>
    </source>
</evidence>
<evidence type="ECO:0000256" key="5">
    <source>
        <dbReference type="SAM" id="Phobius"/>
    </source>
</evidence>
<evidence type="ECO:0000256" key="4">
    <source>
        <dbReference type="ARBA" id="ARBA00023136"/>
    </source>
</evidence>
<evidence type="ECO:0000259" key="6">
    <source>
        <dbReference type="PROSITE" id="PS50850"/>
    </source>
</evidence>
<name>A0A943YXI9_9ACTN</name>
<protein>
    <submittedName>
        <fullName evidence="7">MFS transporter</fullName>
    </submittedName>
</protein>
<dbReference type="InterPro" id="IPR036259">
    <property type="entry name" value="MFS_trans_sf"/>
</dbReference>
<dbReference type="InterPro" id="IPR020846">
    <property type="entry name" value="MFS_dom"/>
</dbReference>
<feature type="domain" description="Major facilitator superfamily (MFS) profile" evidence="6">
    <location>
        <begin position="218"/>
        <end position="416"/>
    </location>
</feature>
<sequence length="416" mass="43341">MRETGYRAFLSTRHVPSIVIAMTFARLPMGVVTLILVLFVNTHYGAAVSGMATAAFTAGVACFGPVFGRMVDKGRGPATLRILGVAELAAVIALVTMVSMQAHPAATVACSFAAGALTPPIAGATRSLWPSMLDIGLISTAYNFEVLVVDLIYVGGPLAASLFIAAGVPEWGLVAATVGCTAGSLVLASLEPIKRHAQRNKERASRTEESHAMQKRPALMTLAIGLLLAVCLGKMCYSGWLEALIPLFYSNQGTAILGSAAISAWSVGAVFGVVLFNRFQPSPRTLATRKQLPVFAAVFFVATLSTPVADGFAAMCAVMFVIGMAGAPCDNLYYQISGSLAPEERQAEMFSWLNTATSVGVSAGAFFAGVAVESAGFDAAFLLPSLCSFASFALALALAARIAASTRKHAGDDRPK</sequence>
<dbReference type="EMBL" id="JAGZSV010000005">
    <property type="protein sequence ID" value="MBS6940008.1"/>
    <property type="molecule type" value="Genomic_DNA"/>
</dbReference>
<feature type="transmembrane region" description="Helical" evidence="5">
    <location>
        <begin position="219"/>
        <end position="241"/>
    </location>
</feature>
<feature type="transmembrane region" description="Helical" evidence="5">
    <location>
        <begin position="381"/>
        <end position="404"/>
    </location>
</feature>
<feature type="transmembrane region" description="Helical" evidence="5">
    <location>
        <begin position="350"/>
        <end position="369"/>
    </location>
</feature>
<gene>
    <name evidence="7" type="ORF">KH142_00695</name>
</gene>
<proteinExistence type="predicted"/>
<feature type="transmembrane region" description="Helical" evidence="5">
    <location>
        <begin position="141"/>
        <end position="165"/>
    </location>
</feature>
<feature type="transmembrane region" description="Helical" evidence="5">
    <location>
        <begin position="311"/>
        <end position="329"/>
    </location>
</feature>
<evidence type="ECO:0000313" key="8">
    <source>
        <dbReference type="Proteomes" id="UP000727506"/>
    </source>
</evidence>
<keyword evidence="4 5" id="KW-0472">Membrane</keyword>
<organism evidence="7 8">
    <name type="scientific">Slackia piriformis</name>
    <dbReference type="NCBI Taxonomy" id="626934"/>
    <lineage>
        <taxon>Bacteria</taxon>
        <taxon>Bacillati</taxon>
        <taxon>Actinomycetota</taxon>
        <taxon>Coriobacteriia</taxon>
        <taxon>Eggerthellales</taxon>
        <taxon>Eggerthellaceae</taxon>
        <taxon>Slackia</taxon>
    </lineage>
</organism>
<feature type="transmembrane region" description="Helical" evidence="5">
    <location>
        <begin position="80"/>
        <end position="100"/>
    </location>
</feature>
<dbReference type="PROSITE" id="PS50850">
    <property type="entry name" value="MFS"/>
    <property type="match status" value="1"/>
</dbReference>
<feature type="transmembrane region" description="Helical" evidence="5">
    <location>
        <begin position="46"/>
        <end position="68"/>
    </location>
</feature>
<evidence type="ECO:0000313" key="7">
    <source>
        <dbReference type="EMBL" id="MBS6940008.1"/>
    </source>
</evidence>
<dbReference type="GO" id="GO:0022857">
    <property type="term" value="F:transmembrane transporter activity"/>
    <property type="evidence" value="ECO:0007669"/>
    <property type="project" value="InterPro"/>
</dbReference>
<keyword evidence="3 5" id="KW-1133">Transmembrane helix</keyword>
<feature type="transmembrane region" description="Helical" evidence="5">
    <location>
        <begin position="20"/>
        <end position="40"/>
    </location>
</feature>
<feature type="transmembrane region" description="Helical" evidence="5">
    <location>
        <begin position="106"/>
        <end position="129"/>
    </location>
</feature>
<dbReference type="SUPFAM" id="SSF103473">
    <property type="entry name" value="MFS general substrate transporter"/>
    <property type="match status" value="2"/>
</dbReference>